<feature type="transmembrane region" description="Helical" evidence="7">
    <location>
        <begin position="356"/>
        <end position="376"/>
    </location>
</feature>
<dbReference type="PANTHER" id="PTHR43791">
    <property type="entry name" value="PERMEASE-RELATED"/>
    <property type="match status" value="1"/>
</dbReference>
<comment type="caution">
    <text evidence="9">The sequence shown here is derived from an EMBL/GenBank/DDBJ whole genome shotgun (WGS) entry which is preliminary data.</text>
</comment>
<protein>
    <recommendedName>
        <fullName evidence="8">Major facilitator superfamily (MFS) profile domain-containing protein</fullName>
    </recommendedName>
</protein>
<feature type="region of interest" description="Disordered" evidence="6">
    <location>
        <begin position="497"/>
        <end position="516"/>
    </location>
</feature>
<evidence type="ECO:0000259" key="8">
    <source>
        <dbReference type="PROSITE" id="PS50850"/>
    </source>
</evidence>
<dbReference type="Gene3D" id="1.20.1250.20">
    <property type="entry name" value="MFS general substrate transporter like domains"/>
    <property type="match status" value="2"/>
</dbReference>
<dbReference type="GO" id="GO:0022857">
    <property type="term" value="F:transmembrane transporter activity"/>
    <property type="evidence" value="ECO:0007669"/>
    <property type="project" value="InterPro"/>
</dbReference>
<evidence type="ECO:0000313" key="10">
    <source>
        <dbReference type="Proteomes" id="UP001140562"/>
    </source>
</evidence>
<organism evidence="9 10">
    <name type="scientific">Didymella glomerata</name>
    <dbReference type="NCBI Taxonomy" id="749621"/>
    <lineage>
        <taxon>Eukaryota</taxon>
        <taxon>Fungi</taxon>
        <taxon>Dikarya</taxon>
        <taxon>Ascomycota</taxon>
        <taxon>Pezizomycotina</taxon>
        <taxon>Dothideomycetes</taxon>
        <taxon>Pleosporomycetidae</taxon>
        <taxon>Pleosporales</taxon>
        <taxon>Pleosporineae</taxon>
        <taxon>Didymellaceae</taxon>
        <taxon>Didymella</taxon>
    </lineage>
</organism>
<feature type="transmembrane region" description="Helical" evidence="7">
    <location>
        <begin position="449"/>
        <end position="469"/>
    </location>
</feature>
<feature type="compositionally biased region" description="Basic and acidic residues" evidence="6">
    <location>
        <begin position="1"/>
        <end position="16"/>
    </location>
</feature>
<evidence type="ECO:0000313" key="9">
    <source>
        <dbReference type="EMBL" id="KAJ4337759.1"/>
    </source>
</evidence>
<accession>A0A9W8X1T1</accession>
<dbReference type="PANTHER" id="PTHR43791:SF35">
    <property type="entry name" value="MAJOR FACILITATOR SUPERFAMILY (MFS) PROFILE DOMAIN-CONTAINING PROTEIN"/>
    <property type="match status" value="1"/>
</dbReference>
<keyword evidence="2" id="KW-0813">Transport</keyword>
<feature type="transmembrane region" description="Helical" evidence="7">
    <location>
        <begin position="417"/>
        <end position="437"/>
    </location>
</feature>
<feature type="transmembrane region" description="Helical" evidence="7">
    <location>
        <begin position="106"/>
        <end position="124"/>
    </location>
</feature>
<evidence type="ECO:0000256" key="2">
    <source>
        <dbReference type="ARBA" id="ARBA00022448"/>
    </source>
</evidence>
<feature type="region of interest" description="Disordered" evidence="6">
    <location>
        <begin position="1"/>
        <end position="24"/>
    </location>
</feature>
<dbReference type="AlphaFoldDB" id="A0A9W8X1T1"/>
<dbReference type="Pfam" id="PF07690">
    <property type="entry name" value="MFS_1"/>
    <property type="match status" value="1"/>
</dbReference>
<evidence type="ECO:0000256" key="6">
    <source>
        <dbReference type="SAM" id="MobiDB-lite"/>
    </source>
</evidence>
<keyword evidence="4 7" id="KW-1133">Transmembrane helix</keyword>
<evidence type="ECO:0000256" key="3">
    <source>
        <dbReference type="ARBA" id="ARBA00022692"/>
    </source>
</evidence>
<proteinExistence type="predicted"/>
<dbReference type="PROSITE" id="PS50850">
    <property type="entry name" value="MFS"/>
    <property type="match status" value="1"/>
</dbReference>
<keyword evidence="5 7" id="KW-0472">Membrane</keyword>
<feature type="transmembrane region" description="Helical" evidence="7">
    <location>
        <begin position="383"/>
        <end position="405"/>
    </location>
</feature>
<comment type="subcellular location">
    <subcellularLocation>
        <location evidence="1">Membrane</location>
        <topology evidence="1">Multi-pass membrane protein</topology>
    </subcellularLocation>
</comment>
<evidence type="ECO:0000256" key="7">
    <source>
        <dbReference type="SAM" id="Phobius"/>
    </source>
</evidence>
<feature type="transmembrane region" description="Helical" evidence="7">
    <location>
        <begin position="327"/>
        <end position="344"/>
    </location>
</feature>
<feature type="transmembrane region" description="Helical" evidence="7">
    <location>
        <begin position="130"/>
        <end position="148"/>
    </location>
</feature>
<dbReference type="SUPFAM" id="SSF103473">
    <property type="entry name" value="MFS general substrate transporter"/>
    <property type="match status" value="1"/>
</dbReference>
<feature type="domain" description="Major facilitator superfamily (MFS) profile" evidence="8">
    <location>
        <begin position="63"/>
        <end position="475"/>
    </location>
</feature>
<evidence type="ECO:0000256" key="1">
    <source>
        <dbReference type="ARBA" id="ARBA00004141"/>
    </source>
</evidence>
<name>A0A9W8X1T1_9PLEO</name>
<feature type="transmembrane region" description="Helical" evidence="7">
    <location>
        <begin position="160"/>
        <end position="180"/>
    </location>
</feature>
<reference evidence="9" key="1">
    <citation type="submission" date="2022-10" db="EMBL/GenBank/DDBJ databases">
        <title>Tapping the CABI collections for fungal endophytes: first genome assemblies for Collariella, Neodidymelliopsis, Ascochyta clinopodiicola, Didymella pomorum, Didymosphaeria variabile, Neocosmospora piperis and Neocucurbitaria cava.</title>
        <authorList>
            <person name="Hill R."/>
        </authorList>
    </citation>
    <scope>NUCLEOTIDE SEQUENCE</scope>
    <source>
        <strain evidence="9">IMI 360193</strain>
    </source>
</reference>
<evidence type="ECO:0000256" key="5">
    <source>
        <dbReference type="ARBA" id="ARBA00023136"/>
    </source>
</evidence>
<keyword evidence="3 7" id="KW-0812">Transmembrane</keyword>
<dbReference type="InterPro" id="IPR036259">
    <property type="entry name" value="MFS_trans_sf"/>
</dbReference>
<feature type="transmembrane region" description="Helical" evidence="7">
    <location>
        <begin position="223"/>
        <end position="243"/>
    </location>
</feature>
<evidence type="ECO:0000256" key="4">
    <source>
        <dbReference type="ARBA" id="ARBA00022989"/>
    </source>
</evidence>
<dbReference type="Proteomes" id="UP001140562">
    <property type="component" value="Unassembled WGS sequence"/>
</dbReference>
<dbReference type="InterPro" id="IPR011701">
    <property type="entry name" value="MFS"/>
</dbReference>
<dbReference type="InterPro" id="IPR020846">
    <property type="entry name" value="MFS_dom"/>
</dbReference>
<feature type="transmembrane region" description="Helical" evidence="7">
    <location>
        <begin position="291"/>
        <end position="315"/>
    </location>
</feature>
<feature type="transmembrane region" description="Helical" evidence="7">
    <location>
        <begin position="192"/>
        <end position="211"/>
    </location>
</feature>
<dbReference type="GO" id="GO:0016020">
    <property type="term" value="C:membrane"/>
    <property type="evidence" value="ECO:0007669"/>
    <property type="project" value="UniProtKB-SubCell"/>
</dbReference>
<gene>
    <name evidence="9" type="ORF">N0V87_004507</name>
</gene>
<dbReference type="EMBL" id="JAPEUV010000036">
    <property type="protein sequence ID" value="KAJ4337759.1"/>
    <property type="molecule type" value="Genomic_DNA"/>
</dbReference>
<sequence>MSDIEKHQDVQQERVASDNGSPLKTIDTVHQDEAMRVLATYQGPEEWTEQEEKSLRRKIDLRLMPVLCLTYGLQYYDKAMLSQAALFGLRDDLHLRTGNRYSMSAAIFYLGFIVGAYPAMYLAQRFPIERVASGIVTVWGLCLILTVVCRDYKELYAQRFFLGLLESGISPMFMVIVGSFYKKNEQAFRMGIWYSCTGYVSIFSPVLNYGFGRAKSSLANWKLMYLFAGAITIVWGVALWWVLPPDPVRAKGFDDRQRYISVARLRSNNSGVRNTHFKGSQVLELFRDEKFWLMFAIAFLSMIANGPISTFVPIIINSFGFTTLNSLLLVMPAGAYAGTLQLVVPWLCYKYTGLRSWAIFSCQMGTTLAALLLWLLPRSKTGALLFACYILPSVGGGYAVLMGQALANTAGYTKRTVASSGIYIGYCLGNFVGPLVFKPQDAPRYEPGFIVTFVTAVVAGLLALVYRYWCVIVNKKRDKTGTLEGFEHAYEDDLTDRKNPQFRPFTSSSSDDKKPDESYRRALYLPAPHSKPKFIWLQYSDDGRPLDIAKYFPSTGAGEIKTIAFHDRYLPYWIQISYDSNTSGRSLTTNACVEQLLSSASASGSDTQGTETRKHTVWCGPLVVLAYSEEDGLSEPALDVDPSALGPVILYLKLRSEYEGPVFVEQPQKRYGEQE</sequence>
<keyword evidence="10" id="KW-1185">Reference proteome</keyword>
<dbReference type="OrthoDB" id="1932925at2759"/>